<comment type="caution">
    <text evidence="1">The sequence shown here is derived from an EMBL/GenBank/DDBJ whole genome shotgun (WGS) entry which is preliminary data.</text>
</comment>
<evidence type="ECO:0000313" key="2">
    <source>
        <dbReference type="Proteomes" id="UP000757900"/>
    </source>
</evidence>
<accession>A0A929QT55</accession>
<dbReference type="AlphaFoldDB" id="A0A929QT55"/>
<protein>
    <submittedName>
        <fullName evidence="1">Uncharacterized protein</fullName>
    </submittedName>
</protein>
<evidence type="ECO:0000313" key="1">
    <source>
        <dbReference type="EMBL" id="MBF0934117.1"/>
    </source>
</evidence>
<name>A0A929QT55_ABIDE</name>
<organism evidence="1 2">
    <name type="scientific">Abiotrophia defectiva</name>
    <name type="common">Streptococcus defectivus</name>
    <dbReference type="NCBI Taxonomy" id="46125"/>
    <lineage>
        <taxon>Bacteria</taxon>
        <taxon>Bacillati</taxon>
        <taxon>Bacillota</taxon>
        <taxon>Bacilli</taxon>
        <taxon>Lactobacillales</taxon>
        <taxon>Aerococcaceae</taxon>
        <taxon>Abiotrophia</taxon>
    </lineage>
</organism>
<reference evidence="1" key="1">
    <citation type="submission" date="2020-04" db="EMBL/GenBank/DDBJ databases">
        <title>Deep metagenomics examines the oral microbiome during advanced dental caries in children, revealing novel taxa and co-occurrences with host molecules.</title>
        <authorList>
            <person name="Baker J.L."/>
            <person name="Morton J.T."/>
            <person name="Dinis M."/>
            <person name="Alvarez R."/>
            <person name="Tran N.C."/>
            <person name="Knight R."/>
            <person name="Edlund A."/>
        </authorList>
    </citation>
    <scope>NUCLEOTIDE SEQUENCE</scope>
    <source>
        <strain evidence="1">JCVI_23_bin.16</strain>
    </source>
</reference>
<gene>
    <name evidence="1" type="ORF">HXK00_00555</name>
</gene>
<proteinExistence type="predicted"/>
<dbReference type="EMBL" id="JABZFV010000001">
    <property type="protein sequence ID" value="MBF0934117.1"/>
    <property type="molecule type" value="Genomic_DNA"/>
</dbReference>
<dbReference type="Proteomes" id="UP000757900">
    <property type="component" value="Unassembled WGS sequence"/>
</dbReference>
<sequence length="324" mass="36687">MTTPNIPIGEGVNYPEPDSRSPKIYRYTPMAQQVSVGHSGVVGLVITDKMGNPVDSNQIVATIIYEKKQISIDTFNHGNTGEYSFILPQEVISIKQEVKVVWEYEVDDVDVVVEHKVIVRDPMPTYDSMSESERGMVEAVSMLFADMFDSAEGGAFLTEVFQSNFSLERIAQLSRFALNRINTAYMPMTNYFIGSTGAGSGRFPEKYMGVLQLATYLEVIRHLMRSYVEIPEFKNMETTYTDRRDYYGRWRQILKEEEDNLKSAIMFMKRDLMNLSCGSLIVSGGIFGGGSSMQYIPGMHTAMQRSMRFYPAFPSVSSTYYRGV</sequence>